<gene>
    <name evidence="2" type="ORF">BaRGS_00001854</name>
</gene>
<feature type="region of interest" description="Disordered" evidence="1">
    <location>
        <begin position="1"/>
        <end position="26"/>
    </location>
</feature>
<proteinExistence type="predicted"/>
<keyword evidence="3" id="KW-1185">Reference proteome</keyword>
<accession>A0ABD0M742</accession>
<dbReference type="EMBL" id="JACVVK020000005">
    <property type="protein sequence ID" value="KAK7507003.1"/>
    <property type="molecule type" value="Genomic_DNA"/>
</dbReference>
<dbReference type="Proteomes" id="UP001519460">
    <property type="component" value="Unassembled WGS sequence"/>
</dbReference>
<evidence type="ECO:0000313" key="3">
    <source>
        <dbReference type="Proteomes" id="UP001519460"/>
    </source>
</evidence>
<feature type="compositionally biased region" description="Basic and acidic residues" evidence="1">
    <location>
        <begin position="14"/>
        <end position="23"/>
    </location>
</feature>
<evidence type="ECO:0000256" key="1">
    <source>
        <dbReference type="SAM" id="MobiDB-lite"/>
    </source>
</evidence>
<feature type="region of interest" description="Disordered" evidence="1">
    <location>
        <begin position="49"/>
        <end position="68"/>
    </location>
</feature>
<comment type="caution">
    <text evidence="2">The sequence shown here is derived from an EMBL/GenBank/DDBJ whole genome shotgun (WGS) entry which is preliminary data.</text>
</comment>
<organism evidence="2 3">
    <name type="scientific">Batillaria attramentaria</name>
    <dbReference type="NCBI Taxonomy" id="370345"/>
    <lineage>
        <taxon>Eukaryota</taxon>
        <taxon>Metazoa</taxon>
        <taxon>Spiralia</taxon>
        <taxon>Lophotrochozoa</taxon>
        <taxon>Mollusca</taxon>
        <taxon>Gastropoda</taxon>
        <taxon>Caenogastropoda</taxon>
        <taxon>Sorbeoconcha</taxon>
        <taxon>Cerithioidea</taxon>
        <taxon>Batillariidae</taxon>
        <taxon>Batillaria</taxon>
    </lineage>
</organism>
<evidence type="ECO:0000313" key="2">
    <source>
        <dbReference type="EMBL" id="KAK7507003.1"/>
    </source>
</evidence>
<dbReference type="AlphaFoldDB" id="A0ABD0M742"/>
<reference evidence="2 3" key="1">
    <citation type="journal article" date="2023" name="Sci. Data">
        <title>Genome assembly of the Korean intertidal mud-creeper Batillaria attramentaria.</title>
        <authorList>
            <person name="Patra A.K."/>
            <person name="Ho P.T."/>
            <person name="Jun S."/>
            <person name="Lee S.J."/>
            <person name="Kim Y."/>
            <person name="Won Y.J."/>
        </authorList>
    </citation>
    <scope>NUCLEOTIDE SEQUENCE [LARGE SCALE GENOMIC DNA]</scope>
    <source>
        <strain evidence="2">Wonlab-2016</strain>
    </source>
</reference>
<protein>
    <submittedName>
        <fullName evidence="2">Uncharacterized protein</fullName>
    </submittedName>
</protein>
<sequence>MASESNDKGYQPDTSRDLPERSRGSMVACVGRVPTMMRGLAEMFHILPPLSGQAPETTKGPRASPLKE</sequence>
<name>A0ABD0M742_9CAEN</name>